<dbReference type="OrthoDB" id="2381329at2"/>
<dbReference type="InterPro" id="IPR014247">
    <property type="entry name" value="Spore_lipoprot_YhcN/YlaJ"/>
</dbReference>
<evidence type="ECO:0000313" key="2">
    <source>
        <dbReference type="EMBL" id="SDY77709.1"/>
    </source>
</evidence>
<dbReference type="PROSITE" id="PS51257">
    <property type="entry name" value="PROKAR_LIPOPROTEIN"/>
    <property type="match status" value="1"/>
</dbReference>
<keyword evidence="2" id="KW-0449">Lipoprotein</keyword>
<feature type="region of interest" description="Disordered" evidence="1">
    <location>
        <begin position="153"/>
        <end position="199"/>
    </location>
</feature>
<feature type="compositionally biased region" description="Basic and acidic residues" evidence="1">
    <location>
        <begin position="155"/>
        <end position="180"/>
    </location>
</feature>
<protein>
    <submittedName>
        <fullName evidence="2">Sporulation lipoprotein, YhcN/YlaJ family</fullName>
    </submittedName>
</protein>
<sequence>MTGKRIILASLFLLTTACQPQNNDAEEQQTAEGQAGGYAASELEAPEDIAEHLAQLCTNIPDVDRATAIVIGPYALVGIDVKGDIDQSEVGAIKYQAAEALADDPHGAAAAVTADPDIMQRIEEMRDEMGQGRPIAAIANELGDIIGRIIPIVPGDEHRRGEDPEEVNDKRMSSEEEKQLNDIQNEQSKGEMKRSGSNR</sequence>
<reference evidence="3" key="1">
    <citation type="submission" date="2016-10" db="EMBL/GenBank/DDBJ databases">
        <authorList>
            <person name="Varghese N."/>
            <person name="Submissions S."/>
        </authorList>
    </citation>
    <scope>NUCLEOTIDE SEQUENCE [LARGE SCALE GENOMIC DNA]</scope>
    <source>
        <strain evidence="3">SP</strain>
    </source>
</reference>
<accession>A0A1H3MNP0</accession>
<feature type="compositionally biased region" description="Basic and acidic residues" evidence="1">
    <location>
        <begin position="188"/>
        <end position="199"/>
    </location>
</feature>
<dbReference type="STRING" id="1503961.SAMN05421736_103276"/>
<evidence type="ECO:0000256" key="1">
    <source>
        <dbReference type="SAM" id="MobiDB-lite"/>
    </source>
</evidence>
<dbReference type="AlphaFoldDB" id="A0A1H3MNP0"/>
<dbReference type="Proteomes" id="UP000198935">
    <property type="component" value="Unassembled WGS sequence"/>
</dbReference>
<dbReference type="EMBL" id="FNPI01000003">
    <property type="protein sequence ID" value="SDY77709.1"/>
    <property type="molecule type" value="Genomic_DNA"/>
</dbReference>
<dbReference type="InterPro" id="IPR019076">
    <property type="entry name" value="Spore_lipoprot_YhcN/YlaJ-like"/>
</dbReference>
<organism evidence="2 3">
    <name type="scientific">Evansella caseinilytica</name>
    <dbReference type="NCBI Taxonomy" id="1503961"/>
    <lineage>
        <taxon>Bacteria</taxon>
        <taxon>Bacillati</taxon>
        <taxon>Bacillota</taxon>
        <taxon>Bacilli</taxon>
        <taxon>Bacillales</taxon>
        <taxon>Bacillaceae</taxon>
        <taxon>Evansella</taxon>
    </lineage>
</organism>
<name>A0A1H3MNP0_9BACI</name>
<dbReference type="NCBIfam" id="TIGR02898">
    <property type="entry name" value="spore_YhcN_YlaJ"/>
    <property type="match status" value="1"/>
</dbReference>
<dbReference type="Pfam" id="PF09580">
    <property type="entry name" value="Spore_YhcN_YlaJ"/>
    <property type="match status" value="1"/>
</dbReference>
<proteinExistence type="predicted"/>
<keyword evidence="3" id="KW-1185">Reference proteome</keyword>
<gene>
    <name evidence="2" type="ORF">SAMN05421736_103276</name>
</gene>
<dbReference type="GO" id="GO:0030435">
    <property type="term" value="P:sporulation resulting in formation of a cellular spore"/>
    <property type="evidence" value="ECO:0007669"/>
    <property type="project" value="InterPro"/>
</dbReference>
<evidence type="ECO:0000313" key="3">
    <source>
        <dbReference type="Proteomes" id="UP000198935"/>
    </source>
</evidence>